<reference evidence="1 2" key="1">
    <citation type="submission" date="2020-08" db="EMBL/GenBank/DDBJ databases">
        <title>Genomic Encyclopedia of Type Strains, Phase IV (KMG-V): Genome sequencing to study the core and pangenomes of soil and plant-associated prokaryotes.</title>
        <authorList>
            <person name="Whitman W."/>
        </authorList>
    </citation>
    <scope>NUCLEOTIDE SEQUENCE [LARGE SCALE GENOMIC DNA]</scope>
    <source>
        <strain evidence="1 2">SEMIA 402</strain>
    </source>
</reference>
<sequence length="74" mass="8130">MTDTLEQNDPAIEELMKDAITSYMLDSFEVEDRLKTAVQKIAVELLAEELAALREKVAKAKSSNFQAGDVLTAA</sequence>
<organism evidence="1 2">
    <name type="scientific">Rhizobium mongolense</name>
    <dbReference type="NCBI Taxonomy" id="57676"/>
    <lineage>
        <taxon>Bacteria</taxon>
        <taxon>Pseudomonadati</taxon>
        <taxon>Pseudomonadota</taxon>
        <taxon>Alphaproteobacteria</taxon>
        <taxon>Hyphomicrobiales</taxon>
        <taxon>Rhizobiaceae</taxon>
        <taxon>Rhizobium/Agrobacterium group</taxon>
        <taxon>Rhizobium</taxon>
    </lineage>
</organism>
<gene>
    <name evidence="1" type="ORF">GGE12_004789</name>
</gene>
<name>A0A7W6RRW6_9HYPH</name>
<evidence type="ECO:0000313" key="1">
    <source>
        <dbReference type="EMBL" id="MBB4276991.1"/>
    </source>
</evidence>
<proteinExistence type="predicted"/>
<evidence type="ECO:0000313" key="2">
    <source>
        <dbReference type="Proteomes" id="UP000533641"/>
    </source>
</evidence>
<comment type="caution">
    <text evidence="1">The sequence shown here is derived from an EMBL/GenBank/DDBJ whole genome shotgun (WGS) entry which is preliminary data.</text>
</comment>
<dbReference type="AlphaFoldDB" id="A0A7W6RRW6"/>
<accession>A0A7W6RRW6</accession>
<dbReference type="EMBL" id="JACIGM010000011">
    <property type="protein sequence ID" value="MBB4276991.1"/>
    <property type="molecule type" value="Genomic_DNA"/>
</dbReference>
<dbReference type="RefSeq" id="WP_183927634.1">
    <property type="nucleotide sequence ID" value="NZ_JACIGM010000011.1"/>
</dbReference>
<protein>
    <submittedName>
        <fullName evidence="1">Uncharacterized protein</fullName>
    </submittedName>
</protein>
<dbReference type="Proteomes" id="UP000533641">
    <property type="component" value="Unassembled WGS sequence"/>
</dbReference>